<dbReference type="InterPro" id="IPR011047">
    <property type="entry name" value="Quinoprotein_ADH-like_sf"/>
</dbReference>
<dbReference type="Proteomes" id="UP001151516">
    <property type="component" value="Unassembled WGS sequence"/>
</dbReference>
<dbReference type="InterPro" id="IPR001810">
    <property type="entry name" value="F-box_dom"/>
</dbReference>
<organism evidence="4 5">
    <name type="scientific">Coemansia spiralis</name>
    <dbReference type="NCBI Taxonomy" id="417178"/>
    <lineage>
        <taxon>Eukaryota</taxon>
        <taxon>Fungi</taxon>
        <taxon>Fungi incertae sedis</taxon>
        <taxon>Zoopagomycota</taxon>
        <taxon>Kickxellomycotina</taxon>
        <taxon>Kickxellomycetes</taxon>
        <taxon>Kickxellales</taxon>
        <taxon>Kickxellaceae</taxon>
        <taxon>Coemansia</taxon>
    </lineage>
</organism>
<dbReference type="AlphaFoldDB" id="A0A9W8L630"/>
<dbReference type="PANTHER" id="PTHR12874">
    <property type="entry name" value="F-BOX ONLY PROTEIN 48-RELATED"/>
    <property type="match status" value="1"/>
</dbReference>
<comment type="caution">
    <text evidence="4">The sequence shown here is derived from an EMBL/GenBank/DDBJ whole genome shotgun (WGS) entry which is preliminary data.</text>
</comment>
<dbReference type="Gene3D" id="2.130.10.10">
    <property type="entry name" value="YVTN repeat-like/Quinoprotein amine dehydrogenase"/>
    <property type="match status" value="1"/>
</dbReference>
<dbReference type="Pfam" id="PF12937">
    <property type="entry name" value="F-box-like"/>
    <property type="match status" value="1"/>
</dbReference>
<dbReference type="PROSITE" id="PS50082">
    <property type="entry name" value="WD_REPEATS_2"/>
    <property type="match status" value="1"/>
</dbReference>
<dbReference type="GO" id="GO:0031146">
    <property type="term" value="P:SCF-dependent proteasomal ubiquitin-dependent protein catabolic process"/>
    <property type="evidence" value="ECO:0007669"/>
    <property type="project" value="TreeGrafter"/>
</dbReference>
<gene>
    <name evidence="4" type="ORF">IWW39_000761</name>
</gene>
<keyword evidence="1" id="KW-0853">WD repeat</keyword>
<evidence type="ECO:0000313" key="5">
    <source>
        <dbReference type="Proteomes" id="UP001151516"/>
    </source>
</evidence>
<feature type="repeat" description="WD" evidence="1">
    <location>
        <begin position="279"/>
        <end position="303"/>
    </location>
</feature>
<protein>
    <recommendedName>
        <fullName evidence="3">F-box domain-containing protein</fullName>
    </recommendedName>
</protein>
<feature type="domain" description="F-box" evidence="3">
    <location>
        <begin position="4"/>
        <end position="50"/>
    </location>
</feature>
<evidence type="ECO:0000313" key="4">
    <source>
        <dbReference type="EMBL" id="KAJ2690362.1"/>
    </source>
</evidence>
<evidence type="ECO:0000259" key="3">
    <source>
        <dbReference type="PROSITE" id="PS50181"/>
    </source>
</evidence>
<dbReference type="GO" id="GO:0005737">
    <property type="term" value="C:cytoplasm"/>
    <property type="evidence" value="ECO:0007669"/>
    <property type="project" value="TreeGrafter"/>
</dbReference>
<dbReference type="CDD" id="cd09917">
    <property type="entry name" value="F-box_SF"/>
    <property type="match status" value="1"/>
</dbReference>
<feature type="region of interest" description="Disordered" evidence="2">
    <location>
        <begin position="382"/>
        <end position="406"/>
    </location>
</feature>
<dbReference type="InterPro" id="IPR036047">
    <property type="entry name" value="F-box-like_dom_sf"/>
</dbReference>
<feature type="region of interest" description="Disordered" evidence="2">
    <location>
        <begin position="503"/>
        <end position="527"/>
    </location>
</feature>
<sequence>MSAESGVMRLPVEVLCLVLAHLDAKSLQQAGGVCRSWWRIVSDDRSWRLAFQHTFTRLPYSRITPTRMPSRPPSWTDSKTYRGTSWRQEFIDRLSLRRSWISTQHKRLEFNVRASSVDKLVVCEKHGWALAVSRAGGAGVKCLPRTGKVFARDAESKDIVFACERDEERRVSAVTTRIDRVFWGLDDGSTTVTHLTAHGALKSRVVARHGLGAPVLDVAGPMDALAQRVPEWAAVYSVAADDVAASVTADGRLYLWSTSTGDLVRVLQGTRPDVPLVKVTWAEGARYVVAATLDGRILVWDLEQVSGPAPATYVYSIPGDRQSPVVMLAGDPFSDSFIVATEANGVYRMTAAGGVATTFAPDLLPRSEAVLVTAVRWQIDARTRRAPPSATPPSGGPSRGLSEKREPKAHVLRLDFTVTKQSPDSESNTRLLLIGDSQGSLWAFDSDCSQPTARPLMSWPRLHRCAVSAVTVNAAIVVTAARDGQVFVLDPLTFQNLCPMRCRGGRNERRGRRPRVNPDEEAPADVVQNGPRQLDPWFWSVHPAIVNEHTRNDVYLAQLLAARTSTHWDRQVEGRSGDALDRGPPAGDEVSGFFALQQIDPRVMRGFPTLVSDVHAGYGWAVVANGTRIQSCFLESPSRTHHERHRKKAVFQNHRGLEREVEEDLASMRLETQGERRRRIESHANRAHVERTFIEPGERLGLDPDEQLAYALWLSSQQESPASSSGEMTEDEQLQYALLLSQTQT</sequence>
<evidence type="ECO:0000256" key="1">
    <source>
        <dbReference type="PROSITE-ProRule" id="PRU00221"/>
    </source>
</evidence>
<name>A0A9W8L630_9FUNG</name>
<dbReference type="Gene3D" id="1.20.1280.50">
    <property type="match status" value="1"/>
</dbReference>
<dbReference type="GO" id="GO:0019005">
    <property type="term" value="C:SCF ubiquitin ligase complex"/>
    <property type="evidence" value="ECO:0007669"/>
    <property type="project" value="TreeGrafter"/>
</dbReference>
<keyword evidence="5" id="KW-1185">Reference proteome</keyword>
<dbReference type="InterPro" id="IPR001680">
    <property type="entry name" value="WD40_rpt"/>
</dbReference>
<dbReference type="SUPFAM" id="SSF50998">
    <property type="entry name" value="Quinoprotein alcohol dehydrogenase-like"/>
    <property type="match status" value="1"/>
</dbReference>
<dbReference type="InterPro" id="IPR015943">
    <property type="entry name" value="WD40/YVTN_repeat-like_dom_sf"/>
</dbReference>
<accession>A0A9W8L630</accession>
<dbReference type="OrthoDB" id="2095648at2759"/>
<dbReference type="SUPFAM" id="SSF81383">
    <property type="entry name" value="F-box domain"/>
    <property type="match status" value="1"/>
</dbReference>
<dbReference type="SMART" id="SM00320">
    <property type="entry name" value="WD40"/>
    <property type="match status" value="2"/>
</dbReference>
<reference evidence="4" key="1">
    <citation type="submission" date="2022-07" db="EMBL/GenBank/DDBJ databases">
        <title>Phylogenomic reconstructions and comparative analyses of Kickxellomycotina fungi.</title>
        <authorList>
            <person name="Reynolds N.K."/>
            <person name="Stajich J.E."/>
            <person name="Barry K."/>
            <person name="Grigoriev I.V."/>
            <person name="Crous P."/>
            <person name="Smith M.E."/>
        </authorList>
    </citation>
    <scope>NUCLEOTIDE SEQUENCE</scope>
    <source>
        <strain evidence="4">CBS 109367</strain>
    </source>
</reference>
<dbReference type="PANTHER" id="PTHR12874:SF9">
    <property type="entry name" value="F-BOX ONLY PROTEIN 48"/>
    <property type="match status" value="1"/>
</dbReference>
<dbReference type="SMART" id="SM00256">
    <property type="entry name" value="FBOX"/>
    <property type="match status" value="1"/>
</dbReference>
<dbReference type="PROSITE" id="PS50181">
    <property type="entry name" value="FBOX"/>
    <property type="match status" value="1"/>
</dbReference>
<proteinExistence type="predicted"/>
<evidence type="ECO:0000256" key="2">
    <source>
        <dbReference type="SAM" id="MobiDB-lite"/>
    </source>
</evidence>
<dbReference type="EMBL" id="JANBTX010000012">
    <property type="protein sequence ID" value="KAJ2690362.1"/>
    <property type="molecule type" value="Genomic_DNA"/>
</dbReference>